<evidence type="ECO:0000313" key="2">
    <source>
        <dbReference type="EMBL" id="MDE1461496.1"/>
    </source>
</evidence>
<comment type="caution">
    <text evidence="2">The sequence shown here is derived from an EMBL/GenBank/DDBJ whole genome shotgun (WGS) entry which is preliminary data.</text>
</comment>
<feature type="chain" id="PRO_5046822642" description="AttH domain-containing protein" evidence="1">
    <location>
        <begin position="21"/>
        <end position="352"/>
    </location>
</feature>
<proteinExistence type="predicted"/>
<dbReference type="Proteomes" id="UP001528823">
    <property type="component" value="Unassembled WGS sequence"/>
</dbReference>
<reference evidence="2 3" key="1">
    <citation type="submission" date="2022-11" db="EMBL/GenBank/DDBJ databases">
        <title>Spartinivicinus poritis sp. nov., isolated from scleractinian coral Porites lutea.</title>
        <authorList>
            <person name="Zhang G."/>
            <person name="Cai L."/>
            <person name="Wei Q."/>
        </authorList>
    </citation>
    <scope>NUCLEOTIDE SEQUENCE [LARGE SCALE GENOMIC DNA]</scope>
    <source>
        <strain evidence="2 3">A2-2</strain>
    </source>
</reference>
<dbReference type="RefSeq" id="WP_274687858.1">
    <property type="nucleotide sequence ID" value="NZ_JAPMOU010000005.1"/>
</dbReference>
<accession>A0ABT5U567</accession>
<keyword evidence="1" id="KW-0732">Signal</keyword>
<gene>
    <name evidence="2" type="ORF">ORQ98_05895</name>
</gene>
<dbReference type="EMBL" id="JAPMOU010000005">
    <property type="protein sequence ID" value="MDE1461496.1"/>
    <property type="molecule type" value="Genomic_DNA"/>
</dbReference>
<feature type="signal peptide" evidence="1">
    <location>
        <begin position="1"/>
        <end position="20"/>
    </location>
</feature>
<evidence type="ECO:0008006" key="4">
    <source>
        <dbReference type="Google" id="ProtNLM"/>
    </source>
</evidence>
<keyword evidence="3" id="KW-1185">Reference proteome</keyword>
<sequence>MLKTLLLTCFIVLFSNAVSATTLEDIKPHSPTKKPWSEQWFYYLNDPAMGYFKISLQTYIMPDSPTLKEKGYVHVVYAPKEGKMQVYDYFFDEVMTQSSGSGSTAFHYSIPGKVDANDKQITLTLPDFNFSMQFISNHKHYWSGRNPGQTPYGFITDIPFVGGKWFIFTMGTSVQYSYSDNDESYGGYGTVYLDKGWYTKEDSPSFMYILGINDKQQLMMTGAAAGSIPIELWAGRYLSQQSDITLYPAIAGLSMKRTLDACKGELHIEFNKLTKKITVDAKANINDFYISRMPSMLVLGGDQPIMKSMKATLDVNVYEFGQLTEQVNFPQGVLEFGGNVFCDDILSEPNPQ</sequence>
<organism evidence="2 3">
    <name type="scientific">Spartinivicinus poritis</name>
    <dbReference type="NCBI Taxonomy" id="2994640"/>
    <lineage>
        <taxon>Bacteria</taxon>
        <taxon>Pseudomonadati</taxon>
        <taxon>Pseudomonadota</taxon>
        <taxon>Gammaproteobacteria</taxon>
        <taxon>Oceanospirillales</taxon>
        <taxon>Zooshikellaceae</taxon>
        <taxon>Spartinivicinus</taxon>
    </lineage>
</organism>
<protein>
    <recommendedName>
        <fullName evidence="4">AttH domain-containing protein</fullName>
    </recommendedName>
</protein>
<name>A0ABT5U567_9GAMM</name>
<evidence type="ECO:0000256" key="1">
    <source>
        <dbReference type="SAM" id="SignalP"/>
    </source>
</evidence>
<evidence type="ECO:0000313" key="3">
    <source>
        <dbReference type="Proteomes" id="UP001528823"/>
    </source>
</evidence>